<organism evidence="4 5">
    <name type="scientific">Acinetobacter faecalis</name>
    <dbReference type="NCBI Taxonomy" id="2665161"/>
    <lineage>
        <taxon>Bacteria</taxon>
        <taxon>Pseudomonadati</taxon>
        <taxon>Pseudomonadota</taxon>
        <taxon>Gammaproteobacteria</taxon>
        <taxon>Moraxellales</taxon>
        <taxon>Moraxellaceae</taxon>
        <taxon>Acinetobacter</taxon>
    </lineage>
</organism>
<accession>A0A6L6GBP2</accession>
<dbReference type="EMBL" id="WLYL01000002">
    <property type="protein sequence ID" value="MTD10102.1"/>
    <property type="molecule type" value="Genomic_DNA"/>
</dbReference>
<sequence>MKKYLITLLAVSLLVITGCGSKASWKKNGVSRYDMQNTLAKCRYDVGLAKVSARDKKVMEKNCMISQGYRFRK</sequence>
<dbReference type="Proteomes" id="UP000473854">
    <property type="component" value="Unassembled WGS sequence"/>
</dbReference>
<evidence type="ECO:0000256" key="1">
    <source>
        <dbReference type="SAM" id="SignalP"/>
    </source>
</evidence>
<reference evidence="4 5" key="1">
    <citation type="submission" date="2019-11" db="EMBL/GenBank/DDBJ databases">
        <authorList>
            <person name="An D."/>
        </authorList>
    </citation>
    <scope>NUCLEOTIDE SEQUENCE [LARGE SCALE GENOMIC DNA]</scope>
    <source>
        <strain evidence="4 5">YIM 103518</strain>
    </source>
</reference>
<comment type="caution">
    <text evidence="4">The sequence shown here is derived from an EMBL/GenBank/DDBJ whole genome shotgun (WGS) entry which is preliminary data.</text>
</comment>
<reference evidence="3" key="3">
    <citation type="submission" date="2023-11" db="EMBL/GenBank/DDBJ databases">
        <authorList>
            <person name="Kyselkova M."/>
            <person name="Xanthopoulou K."/>
            <person name="Shestivska V."/>
            <person name="Spanelova P."/>
            <person name="Maixnerova M."/>
            <person name="Higgins P.G."/>
            <person name="Nemec A."/>
        </authorList>
    </citation>
    <scope>NUCLEOTIDE SEQUENCE</scope>
    <source>
        <strain evidence="3">ANC 7225</strain>
    </source>
</reference>
<proteinExistence type="predicted"/>
<feature type="chain" id="PRO_5044644523" description="Lipoprotein" evidence="1">
    <location>
        <begin position="24"/>
        <end position="73"/>
    </location>
</feature>
<name>A0A6L6GBP2_9GAMM</name>
<evidence type="ECO:0008006" key="8">
    <source>
        <dbReference type="Google" id="ProtNLM"/>
    </source>
</evidence>
<dbReference type="RefSeq" id="WP_154771764.1">
    <property type="nucleotide sequence ID" value="NZ_JAXHPE010000017.1"/>
</dbReference>
<evidence type="ECO:0000313" key="7">
    <source>
        <dbReference type="Proteomes" id="UP001284094"/>
    </source>
</evidence>
<dbReference type="EMBL" id="JAXHPO010000018">
    <property type="protein sequence ID" value="MDY6550248.1"/>
    <property type="molecule type" value="Genomic_DNA"/>
</dbReference>
<feature type="signal peptide" evidence="1">
    <location>
        <begin position="1"/>
        <end position="23"/>
    </location>
</feature>
<dbReference type="PROSITE" id="PS51257">
    <property type="entry name" value="PROKAR_LIPOPROTEIN"/>
    <property type="match status" value="1"/>
</dbReference>
<evidence type="ECO:0000313" key="4">
    <source>
        <dbReference type="EMBL" id="MTD10102.1"/>
    </source>
</evidence>
<dbReference type="AlphaFoldDB" id="A0A6L6GBP2"/>
<evidence type="ECO:0000313" key="3">
    <source>
        <dbReference type="EMBL" id="MDY6550248.1"/>
    </source>
</evidence>
<reference evidence="2 6" key="2">
    <citation type="submission" date="2023-11" db="EMBL/GenBank/DDBJ databases">
        <title>The common occurrence of Acinetobacte faecalis in cattle feces and its emended description.</title>
        <authorList>
            <person name="Kyselkova M."/>
            <person name="Xanthopoulou K."/>
            <person name="Shestivska V."/>
            <person name="Spanelova P."/>
            <person name="Maixnerova M."/>
            <person name="Higgins P.G."/>
            <person name="Nemec A."/>
        </authorList>
    </citation>
    <scope>NUCLEOTIDE SEQUENCE [LARGE SCALE GENOMIC DNA]</scope>
    <source>
        <strain evidence="2 6">ANC 7483</strain>
    </source>
</reference>
<keyword evidence="7" id="KW-1185">Reference proteome</keyword>
<keyword evidence="1" id="KW-0732">Signal</keyword>
<dbReference type="Proteomes" id="UP001278995">
    <property type="component" value="Unassembled WGS sequence"/>
</dbReference>
<reference evidence="3 7" key="4">
    <citation type="journal article" date="2024" name="Syst. Appl. Microbiol.">
        <title>Evidence for the occurrence of Acinetobacter faecalis in cattle feces and its emended description.</title>
        <authorList>
            <person name="Kyselkova M."/>
            <person name="Xanthopoulou K."/>
            <person name="Shestivska V."/>
            <person name="Spanelova P."/>
            <person name="Maixnerova M."/>
            <person name="Higgins P.G."/>
            <person name="Nemec A."/>
        </authorList>
    </citation>
    <scope>NUCLEOTIDE SEQUENCE [LARGE SCALE GENOMIC DNA]</scope>
    <source>
        <strain evidence="3 7">ANC 7225</strain>
    </source>
</reference>
<gene>
    <name evidence="4" type="ORF">GIX10_01335</name>
    <name evidence="3" type="ORF">SKM48_05705</name>
    <name evidence="2" type="ORF">SKM51_10400</name>
</gene>
<evidence type="ECO:0000313" key="2">
    <source>
        <dbReference type="EMBL" id="MDY6487595.1"/>
    </source>
</evidence>
<protein>
    <recommendedName>
        <fullName evidence="8">Lipoprotein</fullName>
    </recommendedName>
</protein>
<evidence type="ECO:0000313" key="5">
    <source>
        <dbReference type="Proteomes" id="UP000473854"/>
    </source>
</evidence>
<evidence type="ECO:0000313" key="6">
    <source>
        <dbReference type="Proteomes" id="UP001278995"/>
    </source>
</evidence>
<dbReference type="EMBL" id="JAXHPL010000063">
    <property type="protein sequence ID" value="MDY6487595.1"/>
    <property type="molecule type" value="Genomic_DNA"/>
</dbReference>
<dbReference type="Proteomes" id="UP001284094">
    <property type="component" value="Unassembled WGS sequence"/>
</dbReference>